<protein>
    <submittedName>
        <fullName evidence="1">Uncharacterized protein</fullName>
    </submittedName>
</protein>
<gene>
    <name evidence="1" type="ORF">QNI16_27165</name>
</gene>
<name>A0AAE3QWS1_9BACT</name>
<dbReference type="AlphaFoldDB" id="A0AAE3QWS1"/>
<dbReference type="Proteomes" id="UP001241110">
    <property type="component" value="Unassembled WGS sequence"/>
</dbReference>
<accession>A0AAE3QWS1</accession>
<evidence type="ECO:0000313" key="1">
    <source>
        <dbReference type="EMBL" id="MDJ1484209.1"/>
    </source>
</evidence>
<dbReference type="RefSeq" id="WP_313985217.1">
    <property type="nucleotide sequence ID" value="NZ_JASJOS010000014.1"/>
</dbReference>
<sequence length="171" mass="20320">MKYIFNNKYIKVFKFLSSTEMLLFIDNQNCENKLPLDNTYGDNYYSYILYHSLTGEKEFILSFSSDEKEENLNFLFWYEYNLFVLDTGSFIYLIDDTLHIKAYLEVTTPLIGIYLTTKNNLILLEEASFRIVSFEGEILKHELFDLIEDFSLENDQIYIKTSEGNKIFTLM</sequence>
<comment type="caution">
    <text evidence="1">The sequence shown here is derived from an EMBL/GenBank/DDBJ whole genome shotgun (WGS) entry which is preliminary data.</text>
</comment>
<evidence type="ECO:0000313" key="2">
    <source>
        <dbReference type="Proteomes" id="UP001241110"/>
    </source>
</evidence>
<dbReference type="EMBL" id="JASJOS010000014">
    <property type="protein sequence ID" value="MDJ1484209.1"/>
    <property type="molecule type" value="Genomic_DNA"/>
</dbReference>
<organism evidence="1 2">
    <name type="scientific">Xanthocytophaga flava</name>
    <dbReference type="NCBI Taxonomy" id="3048013"/>
    <lineage>
        <taxon>Bacteria</taxon>
        <taxon>Pseudomonadati</taxon>
        <taxon>Bacteroidota</taxon>
        <taxon>Cytophagia</taxon>
        <taxon>Cytophagales</taxon>
        <taxon>Rhodocytophagaceae</taxon>
        <taxon>Xanthocytophaga</taxon>
    </lineage>
</organism>
<proteinExistence type="predicted"/>
<reference evidence="1" key="1">
    <citation type="submission" date="2023-05" db="EMBL/GenBank/DDBJ databases">
        <authorList>
            <person name="Zhang X."/>
        </authorList>
    </citation>
    <scope>NUCLEOTIDE SEQUENCE</scope>
    <source>
        <strain evidence="1">YF14B1</strain>
    </source>
</reference>